<reference evidence="13" key="1">
    <citation type="submission" date="2016-11" db="EMBL/GenBank/DDBJ databases">
        <title>Comparative genomic and phenotypic analysis of Granulibacter bethesdensis clinical isolates from patients with chronic granulomatous disease.</title>
        <authorList>
            <person name="Zarember K.A."/>
            <person name="Porcella S.F."/>
            <person name="Chu J."/>
            <person name="Ding L."/>
            <person name="Dahlstrom E."/>
            <person name="Barbian K."/>
            <person name="Martens C."/>
            <person name="Sykora L."/>
            <person name="Kramer S."/>
            <person name="Pettinato A.M."/>
            <person name="Hong H."/>
            <person name="Wald G."/>
            <person name="Berg L.J."/>
            <person name="Rogge L.S."/>
            <person name="Greenberg D.E."/>
            <person name="Falcone E.L."/>
            <person name="Neves J.F."/>
            <person name="Simoes M.J."/>
            <person name="Casal M."/>
            <person name="Rodriguez-Lopez F.C."/>
            <person name="Zelazny A."/>
            <person name="Gallin J.I."/>
            <person name="Holland S.M."/>
        </authorList>
    </citation>
    <scope>NUCLEOTIDE SEQUENCE [LARGE SCALE GENOMIC DNA]</scope>
    <source>
        <strain evidence="13">NIH9.1</strain>
    </source>
</reference>
<dbReference type="GO" id="GO:0051213">
    <property type="term" value="F:dioxygenase activity"/>
    <property type="evidence" value="ECO:0007669"/>
    <property type="project" value="UniProtKB-KW"/>
</dbReference>
<dbReference type="InterPro" id="IPR017927">
    <property type="entry name" value="FAD-bd_FR_type"/>
</dbReference>
<dbReference type="SUPFAM" id="SSF52343">
    <property type="entry name" value="Ferredoxin reductase-like, C-terminal NADP-linked domain"/>
    <property type="match status" value="1"/>
</dbReference>
<dbReference type="GO" id="GO:0046872">
    <property type="term" value="F:metal ion binding"/>
    <property type="evidence" value="ECO:0007669"/>
    <property type="project" value="UniProtKB-KW"/>
</dbReference>
<evidence type="ECO:0000256" key="8">
    <source>
        <dbReference type="ARBA" id="ARBA00023014"/>
    </source>
</evidence>
<comment type="cofactor">
    <cofactor evidence="1">
        <name>FAD</name>
        <dbReference type="ChEBI" id="CHEBI:57692"/>
    </cofactor>
</comment>
<dbReference type="InterPro" id="IPR036010">
    <property type="entry name" value="2Fe-2S_ferredoxin-like_sf"/>
</dbReference>
<keyword evidence="2" id="KW-0285">Flavoprotein</keyword>
<dbReference type="PRINTS" id="PR00406">
    <property type="entry name" value="CYTB5RDTASE"/>
</dbReference>
<dbReference type="CDD" id="cd06215">
    <property type="entry name" value="FNR_iron_sulfur_binding_1"/>
    <property type="match status" value="1"/>
</dbReference>
<evidence type="ECO:0000313" key="13">
    <source>
        <dbReference type="Proteomes" id="UP000182373"/>
    </source>
</evidence>
<dbReference type="SUPFAM" id="SSF54292">
    <property type="entry name" value="2Fe-2S ferredoxin-like"/>
    <property type="match status" value="1"/>
</dbReference>
<dbReference type="InterPro" id="IPR001041">
    <property type="entry name" value="2Fe-2S_ferredoxin-type"/>
</dbReference>
<proteinExistence type="inferred from homology"/>
<evidence type="ECO:0000256" key="3">
    <source>
        <dbReference type="ARBA" id="ARBA00022714"/>
    </source>
</evidence>
<evidence type="ECO:0000256" key="2">
    <source>
        <dbReference type="ARBA" id="ARBA00022630"/>
    </source>
</evidence>
<organism evidence="12 13">
    <name type="scientific">Granulibacter bethesdensis</name>
    <dbReference type="NCBI Taxonomy" id="364410"/>
    <lineage>
        <taxon>Bacteria</taxon>
        <taxon>Pseudomonadati</taxon>
        <taxon>Pseudomonadota</taxon>
        <taxon>Alphaproteobacteria</taxon>
        <taxon>Acetobacterales</taxon>
        <taxon>Acetobacteraceae</taxon>
        <taxon>Granulibacter</taxon>
    </lineage>
</organism>
<evidence type="ECO:0000256" key="7">
    <source>
        <dbReference type="ARBA" id="ARBA00023004"/>
    </source>
</evidence>
<dbReference type="EMBL" id="CP018191">
    <property type="protein sequence ID" value="APH53299.1"/>
    <property type="molecule type" value="Genomic_DNA"/>
</dbReference>
<dbReference type="InterPro" id="IPR012675">
    <property type="entry name" value="Beta-grasp_dom_sf"/>
</dbReference>
<keyword evidence="7" id="KW-0408">Iron</keyword>
<feature type="domain" description="2Fe-2S ferredoxin-type" evidence="10">
    <location>
        <begin position="278"/>
        <end position="362"/>
    </location>
</feature>
<keyword evidence="8" id="KW-0411">Iron-sulfur</keyword>
<dbReference type="Gene3D" id="3.40.50.80">
    <property type="entry name" value="Nucleotide-binding domain of ferredoxin-NADP reductase (FNR) module"/>
    <property type="match status" value="1"/>
</dbReference>
<gene>
    <name evidence="12" type="ORF">GbCGDNIH9_0075</name>
</gene>
<dbReference type="InterPro" id="IPR039261">
    <property type="entry name" value="FNR_nucleotide-bd"/>
</dbReference>
<feature type="domain" description="FAD-binding FR-type" evidence="11">
    <location>
        <begin position="17"/>
        <end position="120"/>
    </location>
</feature>
<dbReference type="Pfam" id="PF00970">
    <property type="entry name" value="FAD_binding_6"/>
    <property type="match status" value="1"/>
</dbReference>
<dbReference type="Pfam" id="PF00111">
    <property type="entry name" value="Fer2"/>
    <property type="match status" value="1"/>
</dbReference>
<name>A0AAC9P7T1_9PROT</name>
<dbReference type="PANTHER" id="PTHR47354">
    <property type="entry name" value="NADH OXIDOREDUCTASE HCR"/>
    <property type="match status" value="1"/>
</dbReference>
<dbReference type="PROSITE" id="PS51384">
    <property type="entry name" value="FAD_FR"/>
    <property type="match status" value="1"/>
</dbReference>
<evidence type="ECO:0000256" key="1">
    <source>
        <dbReference type="ARBA" id="ARBA00001974"/>
    </source>
</evidence>
<evidence type="ECO:0000256" key="5">
    <source>
        <dbReference type="ARBA" id="ARBA00022827"/>
    </source>
</evidence>
<keyword evidence="3" id="KW-0001">2Fe-2S</keyword>
<dbReference type="PROSITE" id="PS00197">
    <property type="entry name" value="2FE2S_FER_1"/>
    <property type="match status" value="1"/>
</dbReference>
<evidence type="ECO:0000256" key="6">
    <source>
        <dbReference type="ARBA" id="ARBA00023002"/>
    </source>
</evidence>
<keyword evidence="5" id="KW-0274">FAD</keyword>
<dbReference type="Gene3D" id="3.10.20.30">
    <property type="match status" value="1"/>
</dbReference>
<keyword evidence="4" id="KW-0479">Metal-binding</keyword>
<dbReference type="AlphaFoldDB" id="A0AAC9P7T1"/>
<accession>A0AAC9P7T1</accession>
<keyword evidence="12" id="KW-0223">Dioxygenase</keyword>
<dbReference type="InterPro" id="IPR017938">
    <property type="entry name" value="Riboflavin_synthase-like_b-brl"/>
</dbReference>
<dbReference type="RefSeq" id="WP_072571671.1">
    <property type="nucleotide sequence ID" value="NZ_CP018191.1"/>
</dbReference>
<evidence type="ECO:0000256" key="9">
    <source>
        <dbReference type="ARBA" id="ARBA00061434"/>
    </source>
</evidence>
<dbReference type="PANTHER" id="PTHR47354:SF6">
    <property type="entry name" value="NADH OXIDOREDUCTASE HCR"/>
    <property type="match status" value="1"/>
</dbReference>
<dbReference type="InterPro" id="IPR008333">
    <property type="entry name" value="Cbr1-like_FAD-bd_dom"/>
</dbReference>
<evidence type="ECO:0000259" key="10">
    <source>
        <dbReference type="PROSITE" id="PS51085"/>
    </source>
</evidence>
<sequence length="362" mass="39429">MNAFSPLSALPAQWNADADDVLICRAVRQETHDVRTFFFSPANPCLFRHLPGQFVTLDLEIGGQKINRCYTISSAPTRPDLLSITVKRVPNGPVSNWLHDNLKPGMRIRAVGPMGDFTNAHHPAPKYLFLSGGSGITPLMAMARTQYDLAAEADTVFVHAARSPADIIFRDELSLMARARPGFNVAFLCEADSAGEVWNGYRGRLNTALLTRIAPDFMEREVFVCGPAPFMAAAKAILAEAGFDMRRHHEESFDFGILAQEEPEAAAEAEAVAASGGFSITFSKSDRQIDCDPDTTVLQAGRRAGLKLPASCSKGVCGTCKSKLVSGRVEMKHNGGIRQKEVDQGMFLPCCSRPLTDLVVER</sequence>
<dbReference type="InterPro" id="IPR006058">
    <property type="entry name" value="2Fe2S_fd_BS"/>
</dbReference>
<dbReference type="InterPro" id="IPR001433">
    <property type="entry name" value="OxRdtase_FAD/NAD-bd"/>
</dbReference>
<dbReference type="GO" id="GO:0051537">
    <property type="term" value="F:2 iron, 2 sulfur cluster binding"/>
    <property type="evidence" value="ECO:0007669"/>
    <property type="project" value="UniProtKB-KW"/>
</dbReference>
<evidence type="ECO:0000256" key="4">
    <source>
        <dbReference type="ARBA" id="ARBA00022723"/>
    </source>
</evidence>
<keyword evidence="6" id="KW-0560">Oxidoreductase</keyword>
<protein>
    <submittedName>
        <fullName evidence="12">Ring hydroxylating dioxygenase oxidoreductase subunit</fullName>
    </submittedName>
</protein>
<dbReference type="InterPro" id="IPR050415">
    <property type="entry name" value="MRET"/>
</dbReference>
<evidence type="ECO:0000313" key="12">
    <source>
        <dbReference type="EMBL" id="APH53299.1"/>
    </source>
</evidence>
<dbReference type="Gene3D" id="2.40.30.10">
    <property type="entry name" value="Translation factors"/>
    <property type="match status" value="1"/>
</dbReference>
<comment type="similarity">
    <text evidence="9">In the N-terminal section; belongs to the FAD-binding oxidoreductase type 6 family.</text>
</comment>
<dbReference type="PROSITE" id="PS51085">
    <property type="entry name" value="2FE2S_FER_2"/>
    <property type="match status" value="1"/>
</dbReference>
<dbReference type="SUPFAM" id="SSF63380">
    <property type="entry name" value="Riboflavin synthase domain-like"/>
    <property type="match status" value="1"/>
</dbReference>
<dbReference type="Proteomes" id="UP000182373">
    <property type="component" value="Chromosome"/>
</dbReference>
<evidence type="ECO:0000259" key="11">
    <source>
        <dbReference type="PROSITE" id="PS51384"/>
    </source>
</evidence>
<dbReference type="CDD" id="cd00207">
    <property type="entry name" value="fer2"/>
    <property type="match status" value="1"/>
</dbReference>
<dbReference type="Pfam" id="PF00175">
    <property type="entry name" value="NAD_binding_1"/>
    <property type="match status" value="1"/>
</dbReference>